<keyword evidence="2" id="KW-1133">Transmembrane helix</keyword>
<gene>
    <name evidence="4" type="ORF">CPLU01_14055</name>
</gene>
<feature type="region of interest" description="Disordered" evidence="1">
    <location>
        <begin position="257"/>
        <end position="277"/>
    </location>
</feature>
<keyword evidence="5" id="KW-1185">Reference proteome</keyword>
<evidence type="ECO:0000259" key="3">
    <source>
        <dbReference type="Pfam" id="PF06985"/>
    </source>
</evidence>
<accession>A0A8H6JMS8</accession>
<dbReference type="Proteomes" id="UP000654918">
    <property type="component" value="Unassembled WGS sequence"/>
</dbReference>
<reference evidence="4" key="1">
    <citation type="journal article" date="2020" name="Phytopathology">
        <title>Genome Sequence Resources of Colletotrichum truncatum, C. plurivorum, C. musicola, and C. sojae: Four Species Pathogenic to Soybean (Glycine max).</title>
        <authorList>
            <person name="Rogerio F."/>
            <person name="Boufleur T.R."/>
            <person name="Ciampi-Guillardi M."/>
            <person name="Sukno S.A."/>
            <person name="Thon M.R."/>
            <person name="Massola Junior N.S."/>
            <person name="Baroncelli R."/>
        </authorList>
    </citation>
    <scope>NUCLEOTIDE SEQUENCE</scope>
    <source>
        <strain evidence="4">LFN00145</strain>
    </source>
</reference>
<evidence type="ECO:0000256" key="1">
    <source>
        <dbReference type="SAM" id="MobiDB-lite"/>
    </source>
</evidence>
<feature type="transmembrane region" description="Helical" evidence="2">
    <location>
        <begin position="298"/>
        <end position="320"/>
    </location>
</feature>
<dbReference type="PANTHER" id="PTHR24148:SF64">
    <property type="entry name" value="HETEROKARYON INCOMPATIBILITY DOMAIN-CONTAINING PROTEIN"/>
    <property type="match status" value="1"/>
</dbReference>
<name>A0A8H6JMS8_9PEZI</name>
<protein>
    <submittedName>
        <fullName evidence="4">Ankyrin and het domain protein</fullName>
    </submittedName>
</protein>
<comment type="caution">
    <text evidence="4">The sequence shown here is derived from an EMBL/GenBank/DDBJ whole genome shotgun (WGS) entry which is preliminary data.</text>
</comment>
<sequence length="381" mass="41751">MTEYYALSYTWGPADPDTEETEEMIPVALNGDEFFVKPNLCDALLQLRSSYPDRWFWIDAVCINQNDLGERSSQVAAMDVIYTNASMTVALIGKPGPGFARAVDIIKKVARKTEEVLGPLAATTGGFDASAFRVDHRASAVDVFSSLAGDIIMRSGSLWLLERTGRTKSGMEGLPSWALDWSTLTTVNLACDLPDKDASRSVGRPDHGIKIRDPSSLPGFLEEVDNVATTDDAGLFPSLADVVERKELMAKTRFPRPTRDVTMPHKNPSPASQNGQKRPRAVIPNIFGVYRSLLADSIIYVLVLYAMTTVVILYLQILVGPAKAILGLGIRPSLEEALDAGLWALTARPSLVLADWVVRRRIPAHTTRLTGCTVYEVQDMP</sequence>
<organism evidence="4 5">
    <name type="scientific">Colletotrichum plurivorum</name>
    <dbReference type="NCBI Taxonomy" id="2175906"/>
    <lineage>
        <taxon>Eukaryota</taxon>
        <taxon>Fungi</taxon>
        <taxon>Dikarya</taxon>
        <taxon>Ascomycota</taxon>
        <taxon>Pezizomycotina</taxon>
        <taxon>Sordariomycetes</taxon>
        <taxon>Hypocreomycetidae</taxon>
        <taxon>Glomerellales</taxon>
        <taxon>Glomerellaceae</taxon>
        <taxon>Colletotrichum</taxon>
        <taxon>Colletotrichum orchidearum species complex</taxon>
    </lineage>
</organism>
<evidence type="ECO:0000313" key="5">
    <source>
        <dbReference type="Proteomes" id="UP000654918"/>
    </source>
</evidence>
<keyword evidence="2" id="KW-0812">Transmembrane</keyword>
<evidence type="ECO:0000256" key="2">
    <source>
        <dbReference type="SAM" id="Phobius"/>
    </source>
</evidence>
<dbReference type="Pfam" id="PF06985">
    <property type="entry name" value="HET"/>
    <property type="match status" value="1"/>
</dbReference>
<feature type="domain" description="Heterokaryon incompatibility" evidence="3">
    <location>
        <begin position="4"/>
        <end position="114"/>
    </location>
</feature>
<dbReference type="PANTHER" id="PTHR24148">
    <property type="entry name" value="ANKYRIN REPEAT DOMAIN-CONTAINING PROTEIN 39 HOMOLOG-RELATED"/>
    <property type="match status" value="1"/>
</dbReference>
<evidence type="ECO:0000313" key="4">
    <source>
        <dbReference type="EMBL" id="KAF6815767.1"/>
    </source>
</evidence>
<proteinExistence type="predicted"/>
<dbReference type="EMBL" id="WIGO01000350">
    <property type="protein sequence ID" value="KAF6815767.1"/>
    <property type="molecule type" value="Genomic_DNA"/>
</dbReference>
<dbReference type="InterPro" id="IPR052895">
    <property type="entry name" value="HetReg/Transcr_Mod"/>
</dbReference>
<keyword evidence="2" id="KW-0472">Membrane</keyword>
<dbReference type="InterPro" id="IPR010730">
    <property type="entry name" value="HET"/>
</dbReference>
<dbReference type="AlphaFoldDB" id="A0A8H6JMS8"/>